<comment type="caution">
    <text evidence="4">The sequence shown here is derived from an EMBL/GenBank/DDBJ whole genome shotgun (WGS) entry which is preliminary data.</text>
</comment>
<organism evidence="4 5">
    <name type="scientific">Pleodorina starrii</name>
    <dbReference type="NCBI Taxonomy" id="330485"/>
    <lineage>
        <taxon>Eukaryota</taxon>
        <taxon>Viridiplantae</taxon>
        <taxon>Chlorophyta</taxon>
        <taxon>core chlorophytes</taxon>
        <taxon>Chlorophyceae</taxon>
        <taxon>CS clade</taxon>
        <taxon>Chlamydomonadales</taxon>
        <taxon>Volvocaceae</taxon>
        <taxon>Pleodorina</taxon>
    </lineage>
</organism>
<sequence>MSKRKYDTRNSIGADCDRKHYPAELDLSVGSLTDSETELEEHYTTVNNASGHYLYNSDPSACQRARLLRTGNRRLRSMPLDAVPPRSTTRRGQVKAYSTRNATPAKRLLRPGWKSVLGAALALLLAGLVLLIATSSLSFGTTSHSTAPAAAPAPPAAADTRPAAAGFLAAILTGGGGGDATASGDGDADPDSMTVELLAVREGLYVGEVKLKYTEGMMADFRRRGDLSQAGDELAAGHREVMGRMRLLAEEIHGLDEQTAEMTLSVQTKARDALSELLRAARAISPDLDSREEVFGHLRDAAHVSDQAADEVHQLANRYAQLSKKAHDLQADSVGWLVQAKGRGGSIQHEADRLKALIDKAEKLDPLVLAPAAPPALAELGPPPQPTWLGYVTGSNRVRHESYWRRYTDEAEMYERRMRAREEYRRNVVEAKLLDKVGAHLDDGTALMAGVGDVLDDVMAVLHQVRDHYKHRAKAYRDAVHDFEALCAQDDASHWAALVGGGFGEEVAAAVRGVIARADRSFDSFVGFQSAAQAKRTAVKKELHLQLTRRP</sequence>
<feature type="coiled-coil region" evidence="1">
    <location>
        <begin position="305"/>
        <end position="332"/>
    </location>
</feature>
<name>A0A9W6BP42_9CHLO</name>
<reference evidence="4 5" key="1">
    <citation type="journal article" date="2023" name="Commun. Biol.">
        <title>Reorganization of the ancestral sex-determining regions during the evolution of trioecy in Pleodorina starrii.</title>
        <authorList>
            <person name="Takahashi K."/>
            <person name="Suzuki S."/>
            <person name="Kawai-Toyooka H."/>
            <person name="Yamamoto K."/>
            <person name="Hamaji T."/>
            <person name="Ootsuki R."/>
            <person name="Yamaguchi H."/>
            <person name="Kawachi M."/>
            <person name="Higashiyama T."/>
            <person name="Nozaki H."/>
        </authorList>
    </citation>
    <scope>NUCLEOTIDE SEQUENCE [LARGE SCALE GENOMIC DNA]</scope>
    <source>
        <strain evidence="4 5">NIES-4479</strain>
    </source>
</reference>
<accession>A0A9W6BP42</accession>
<feature type="region of interest" description="Disordered" evidence="2">
    <location>
        <begin position="78"/>
        <end position="97"/>
    </location>
</feature>
<evidence type="ECO:0000256" key="1">
    <source>
        <dbReference type="SAM" id="Coils"/>
    </source>
</evidence>
<keyword evidence="3" id="KW-0472">Membrane</keyword>
<keyword evidence="5" id="KW-1185">Reference proteome</keyword>
<dbReference type="AlphaFoldDB" id="A0A9W6BP42"/>
<evidence type="ECO:0000256" key="3">
    <source>
        <dbReference type="SAM" id="Phobius"/>
    </source>
</evidence>
<keyword evidence="3" id="KW-1133">Transmembrane helix</keyword>
<protein>
    <submittedName>
        <fullName evidence="4">Uncharacterized protein</fullName>
    </submittedName>
</protein>
<proteinExistence type="predicted"/>
<feature type="transmembrane region" description="Helical" evidence="3">
    <location>
        <begin position="116"/>
        <end position="139"/>
    </location>
</feature>
<evidence type="ECO:0000313" key="5">
    <source>
        <dbReference type="Proteomes" id="UP001165080"/>
    </source>
</evidence>
<dbReference type="EMBL" id="BRXU01000013">
    <property type="protein sequence ID" value="GLC55405.1"/>
    <property type="molecule type" value="Genomic_DNA"/>
</dbReference>
<evidence type="ECO:0000256" key="2">
    <source>
        <dbReference type="SAM" id="MobiDB-lite"/>
    </source>
</evidence>
<evidence type="ECO:0000313" key="4">
    <source>
        <dbReference type="EMBL" id="GLC55405.1"/>
    </source>
</evidence>
<dbReference type="Proteomes" id="UP001165080">
    <property type="component" value="Unassembled WGS sequence"/>
</dbReference>
<keyword evidence="1" id="KW-0175">Coiled coil</keyword>
<gene>
    <name evidence="4" type="primary">PLEST007087</name>
    <name evidence="4" type="ORF">PLESTB_000983900</name>
</gene>
<keyword evidence="3" id="KW-0812">Transmembrane</keyword>